<dbReference type="InterPro" id="IPR001451">
    <property type="entry name" value="Hexapep"/>
</dbReference>
<comment type="function">
    <text evidence="19 20">Catalyzes the last two sequential reactions in the de novo biosynthetic pathway for UDP-N-acetylglucosamine (UDP-GlcNAc). The C-terminal domain catalyzes the transfer of acetyl group from acetyl coenzyme A to glucosamine-1-phosphate (GlcN-1-P) to produce N-acetylglucosamine-1-phosphate (GlcNAc-1-P), which is converted into UDP-GlcNAc by the transfer of uridine 5-monophosphate (from uridine 5-triphosphate), a reaction catalyzed by the N-terminal domain.</text>
</comment>
<comment type="similarity">
    <text evidence="4 20">In the C-terminal section; belongs to the transferase hexapeptide repeat family.</text>
</comment>
<dbReference type="HOGENOM" id="CLU_029499_15_2_9"/>
<evidence type="ECO:0000256" key="11">
    <source>
        <dbReference type="ARBA" id="ARBA00022842"/>
    </source>
</evidence>
<dbReference type="UniPathway" id="UPA00973"/>
<feature type="binding site" evidence="20">
    <location>
        <position position="171"/>
    </location>
    <ligand>
        <name>UDP-N-acetyl-alpha-D-glucosamine</name>
        <dbReference type="ChEBI" id="CHEBI:57705"/>
    </ligand>
</feature>
<feature type="binding site" evidence="20">
    <location>
        <position position="406"/>
    </location>
    <ligand>
        <name>acetyl-CoA</name>
        <dbReference type="ChEBI" id="CHEBI:57288"/>
    </ligand>
</feature>
<dbReference type="GO" id="GO:0000902">
    <property type="term" value="P:cell morphogenesis"/>
    <property type="evidence" value="ECO:0007669"/>
    <property type="project" value="UniProtKB-UniRule"/>
</dbReference>
<dbReference type="InterPro" id="IPR005882">
    <property type="entry name" value="Bifunctional_GlmU"/>
</dbReference>
<dbReference type="GO" id="GO:0071555">
    <property type="term" value="P:cell wall organization"/>
    <property type="evidence" value="ECO:0007669"/>
    <property type="project" value="UniProtKB-KW"/>
</dbReference>
<evidence type="ECO:0000256" key="2">
    <source>
        <dbReference type="ARBA" id="ARBA00005166"/>
    </source>
</evidence>
<dbReference type="OrthoDB" id="9775031at2"/>
<dbReference type="PATRIC" id="fig|883114.3.peg.565"/>
<dbReference type="CDD" id="cd02540">
    <property type="entry name" value="GT2_GlmU_N_bac"/>
    <property type="match status" value="1"/>
</dbReference>
<keyword evidence="15 20" id="KW-0012">Acyltransferase</keyword>
<comment type="cofactor">
    <cofactor evidence="20">
        <name>Mg(2+)</name>
        <dbReference type="ChEBI" id="CHEBI:18420"/>
    </cofactor>
    <text evidence="20">Binds 1 Mg(2+) ion per subunit.</text>
</comment>
<reference evidence="22 23" key="1">
    <citation type="submission" date="2012-01" db="EMBL/GenBank/DDBJ databases">
        <title>The Genome Sequence of Helcococcus kunzii ATCC 51366.</title>
        <authorList>
            <consortium name="The Broad Institute Genome Sequencing Platform"/>
            <person name="Earl A."/>
            <person name="Ward D."/>
            <person name="Feldgarden M."/>
            <person name="Gevers D."/>
            <person name="Huys G."/>
            <person name="Young S.K."/>
            <person name="Zeng Q."/>
            <person name="Gargeya S."/>
            <person name="Fitzgerald M."/>
            <person name="Haas B."/>
            <person name="Abouelleil A."/>
            <person name="Alvarado L."/>
            <person name="Arachchi H.M."/>
            <person name="Berlin A."/>
            <person name="Chapman S.B."/>
            <person name="Gearin G."/>
            <person name="Goldberg J."/>
            <person name="Griggs A."/>
            <person name="Gujja S."/>
            <person name="Hansen M."/>
            <person name="Heiman D."/>
            <person name="Howarth C."/>
            <person name="Larimer J."/>
            <person name="Lui A."/>
            <person name="MacDonald P.J.P."/>
            <person name="McCowen C."/>
            <person name="Montmayeur A."/>
            <person name="Murphy C."/>
            <person name="Neiman D."/>
            <person name="Pearson M."/>
            <person name="Priest M."/>
            <person name="Roberts A."/>
            <person name="Saif S."/>
            <person name="Shea T."/>
            <person name="Sisk P."/>
            <person name="Stolte C."/>
            <person name="Sykes S."/>
            <person name="Wortman J."/>
            <person name="Nusbaum C."/>
            <person name="Birren B."/>
        </authorList>
    </citation>
    <scope>NUCLEOTIDE SEQUENCE [LARGE SCALE GENOMIC DNA]</scope>
    <source>
        <strain evidence="22 23">ATCC 51366</strain>
    </source>
</reference>
<dbReference type="InterPro" id="IPR018357">
    <property type="entry name" value="Hexapep_transf_CS"/>
</dbReference>
<comment type="catalytic activity">
    <reaction evidence="17 20">
        <text>alpha-D-glucosamine 1-phosphate + acetyl-CoA = N-acetyl-alpha-D-glucosamine 1-phosphate + CoA + H(+)</text>
        <dbReference type="Rhea" id="RHEA:13725"/>
        <dbReference type="ChEBI" id="CHEBI:15378"/>
        <dbReference type="ChEBI" id="CHEBI:57287"/>
        <dbReference type="ChEBI" id="CHEBI:57288"/>
        <dbReference type="ChEBI" id="CHEBI:57776"/>
        <dbReference type="ChEBI" id="CHEBI:58516"/>
        <dbReference type="EC" id="2.3.1.157"/>
    </reaction>
</comment>
<evidence type="ECO:0000256" key="13">
    <source>
        <dbReference type="ARBA" id="ARBA00022984"/>
    </source>
</evidence>
<dbReference type="EC" id="2.7.7.23" evidence="20"/>
<dbReference type="Gene3D" id="2.160.10.10">
    <property type="entry name" value="Hexapeptide repeat proteins"/>
    <property type="match status" value="1"/>
</dbReference>
<dbReference type="GO" id="GO:0005737">
    <property type="term" value="C:cytoplasm"/>
    <property type="evidence" value="ECO:0007669"/>
    <property type="project" value="UniProtKB-SubCell"/>
</dbReference>
<evidence type="ECO:0000256" key="7">
    <source>
        <dbReference type="ARBA" id="ARBA00022679"/>
    </source>
</evidence>
<keyword evidence="14 20" id="KW-0511">Multifunctional enzyme</keyword>
<comment type="similarity">
    <text evidence="5 20">In the N-terminal section; belongs to the N-acetylglucosamine-1-phosphate uridyltransferase family.</text>
</comment>
<evidence type="ECO:0000256" key="14">
    <source>
        <dbReference type="ARBA" id="ARBA00023268"/>
    </source>
</evidence>
<keyword evidence="11 20" id="KW-0460">Magnesium</keyword>
<keyword evidence="13 20" id="KW-0573">Peptidoglycan synthesis</keyword>
<dbReference type="GO" id="GO:0019134">
    <property type="term" value="F:glucosamine-1-phosphate N-acetyltransferase activity"/>
    <property type="evidence" value="ECO:0007669"/>
    <property type="project" value="UniProtKB-UniRule"/>
</dbReference>
<evidence type="ECO:0000256" key="15">
    <source>
        <dbReference type="ARBA" id="ARBA00023315"/>
    </source>
</evidence>
<dbReference type="Pfam" id="PF00132">
    <property type="entry name" value="Hexapep"/>
    <property type="match status" value="1"/>
</dbReference>
<dbReference type="InterPro" id="IPR011004">
    <property type="entry name" value="Trimer_LpxA-like_sf"/>
</dbReference>
<dbReference type="eggNOG" id="COG1207">
    <property type="taxonomic scope" value="Bacteria"/>
</dbReference>
<evidence type="ECO:0000256" key="3">
    <source>
        <dbReference type="ARBA" id="ARBA00005208"/>
    </source>
</evidence>
<dbReference type="GO" id="GO:0008360">
    <property type="term" value="P:regulation of cell shape"/>
    <property type="evidence" value="ECO:0007669"/>
    <property type="project" value="UniProtKB-KW"/>
</dbReference>
<dbReference type="InterPro" id="IPR038009">
    <property type="entry name" value="GlmU_C_LbH"/>
</dbReference>
<feature type="binding site" evidence="20">
    <location>
        <position position="21"/>
    </location>
    <ligand>
        <name>UDP-N-acetyl-alpha-D-glucosamine</name>
        <dbReference type="ChEBI" id="CHEBI:57705"/>
    </ligand>
</feature>
<dbReference type="Gene3D" id="3.90.550.10">
    <property type="entry name" value="Spore Coat Polysaccharide Biosynthesis Protein SpsA, Chain A"/>
    <property type="match status" value="1"/>
</dbReference>
<feature type="active site" description="Proton acceptor" evidence="20">
    <location>
        <position position="364"/>
    </location>
</feature>
<comment type="catalytic activity">
    <reaction evidence="18 20">
        <text>N-acetyl-alpha-D-glucosamine 1-phosphate + UTP + H(+) = UDP-N-acetyl-alpha-D-glucosamine + diphosphate</text>
        <dbReference type="Rhea" id="RHEA:13509"/>
        <dbReference type="ChEBI" id="CHEBI:15378"/>
        <dbReference type="ChEBI" id="CHEBI:33019"/>
        <dbReference type="ChEBI" id="CHEBI:46398"/>
        <dbReference type="ChEBI" id="CHEBI:57705"/>
        <dbReference type="ChEBI" id="CHEBI:57776"/>
        <dbReference type="EC" id="2.7.7.23"/>
    </reaction>
</comment>
<dbReference type="GeneID" id="96998577"/>
<evidence type="ECO:0000256" key="20">
    <source>
        <dbReference type="HAMAP-Rule" id="MF_01631"/>
    </source>
</evidence>
<evidence type="ECO:0000256" key="19">
    <source>
        <dbReference type="ARBA" id="ARBA00049628"/>
    </source>
</evidence>
<dbReference type="HAMAP" id="MF_01631">
    <property type="entry name" value="GlmU"/>
    <property type="match status" value="1"/>
</dbReference>
<dbReference type="GO" id="GO:0016020">
    <property type="term" value="C:membrane"/>
    <property type="evidence" value="ECO:0007669"/>
    <property type="project" value="GOC"/>
</dbReference>
<dbReference type="GO" id="GO:0009245">
    <property type="term" value="P:lipid A biosynthetic process"/>
    <property type="evidence" value="ECO:0007669"/>
    <property type="project" value="UniProtKB-UniRule"/>
</dbReference>
<evidence type="ECO:0000256" key="18">
    <source>
        <dbReference type="ARBA" id="ARBA00048493"/>
    </source>
</evidence>
<dbReference type="AlphaFoldDB" id="H3NMK9"/>
<keyword evidence="7 20" id="KW-0808">Transferase</keyword>
<dbReference type="RefSeq" id="WP_005397807.1">
    <property type="nucleotide sequence ID" value="NZ_JH601088.1"/>
</dbReference>
<evidence type="ECO:0000259" key="21">
    <source>
        <dbReference type="Pfam" id="PF00483"/>
    </source>
</evidence>
<keyword evidence="9 20" id="KW-0479">Metal-binding</keyword>
<feature type="binding site" evidence="20">
    <location>
        <position position="424"/>
    </location>
    <ligand>
        <name>acetyl-CoA</name>
        <dbReference type="ChEBI" id="CHEBI:57288"/>
    </ligand>
</feature>
<dbReference type="Pfam" id="PF00483">
    <property type="entry name" value="NTP_transferase"/>
    <property type="match status" value="1"/>
</dbReference>
<feature type="binding site" evidence="20">
    <location>
        <position position="156"/>
    </location>
    <ligand>
        <name>UDP-N-acetyl-alpha-D-glucosamine</name>
        <dbReference type="ChEBI" id="CHEBI:57705"/>
    </ligand>
</feature>
<comment type="pathway">
    <text evidence="20">Bacterial outer membrane biogenesis; LPS lipid A biosynthesis.</text>
</comment>
<dbReference type="InterPro" id="IPR029044">
    <property type="entry name" value="Nucleotide-diphossugar_trans"/>
</dbReference>
<sequence length="458" mass="50705">MNKVIILAAGEGTRMKSNISKVLHKICNKSILSYVIDASKEANFDEIYVIVGKNEEAVKDEFKDSVKYIKQEIGPEFPYGTGYAVKLAEKYIEDEDNILVLSGDAPLIKGKTLADLVQCHIDQENEATVVSAIVDNPFGYGRIISDENGQFKKIVEHKDCNDNEILVKEINSGMYLFNGDKLKYALNKLDTNNVQGEMYLTDVFGILEEETLKISTYKVKDNTEINGINTKLQLAEAEKIMRKRINEAYMLEGVILENPETITIEKGVLIGKDTVIEQNVKLLGDTVIGENCLIGMNSRLINAKIGKDVIIYSSFIEDAIVEDNVDMGPFARLRPKAHIKSEVHIGNFVEVKNAILGEGTKAGHLAYIGDAELGKNINVSCGVIFANYDGKKKHKTIVGDDAFLGSNVNIVAPVHIANKAFLAAGSTITRDVEEGQLSVERAEQRNIDGYYERKFGNK</sequence>
<comment type="pathway">
    <text evidence="3 20">Nucleotide-sugar biosynthesis; UDP-N-acetyl-alpha-D-glucosamine biosynthesis; UDP-N-acetyl-alpha-D-glucosamine from N-acetyl-alpha-D-glucosamine 1-phosphate: step 1/1.</text>
</comment>
<dbReference type="EMBL" id="AGEI01000016">
    <property type="protein sequence ID" value="EHR34828.1"/>
    <property type="molecule type" value="Genomic_DNA"/>
</dbReference>
<dbReference type="PROSITE" id="PS00101">
    <property type="entry name" value="HEXAPEP_TRANSFERASES"/>
    <property type="match status" value="1"/>
</dbReference>
<feature type="binding site" evidence="20">
    <location>
        <begin position="7"/>
        <end position="10"/>
    </location>
    <ligand>
        <name>UDP-N-acetyl-alpha-D-glucosamine</name>
        <dbReference type="ChEBI" id="CHEBI:57705"/>
    </ligand>
</feature>
<evidence type="ECO:0000256" key="4">
    <source>
        <dbReference type="ARBA" id="ARBA00007707"/>
    </source>
</evidence>
<feature type="domain" description="Nucleotidyl transferase" evidence="21">
    <location>
        <begin position="3"/>
        <end position="204"/>
    </location>
</feature>
<dbReference type="PANTHER" id="PTHR43584:SF3">
    <property type="entry name" value="BIFUNCTIONAL PROTEIN GLMU"/>
    <property type="match status" value="1"/>
</dbReference>
<evidence type="ECO:0000256" key="10">
    <source>
        <dbReference type="ARBA" id="ARBA00022737"/>
    </source>
</evidence>
<name>H3NMK9_9FIRM</name>
<dbReference type="UniPathway" id="UPA00113">
    <property type="reaction ID" value="UER00532"/>
</dbReference>
<comment type="subcellular location">
    <subcellularLocation>
        <location evidence="1 20">Cytoplasm</location>
    </subcellularLocation>
</comment>
<feature type="binding site" evidence="20">
    <location>
        <position position="352"/>
    </location>
    <ligand>
        <name>UDP-N-acetyl-alpha-D-glucosamine</name>
        <dbReference type="ChEBI" id="CHEBI:57705"/>
    </ligand>
</feature>
<dbReference type="Proteomes" id="UP000004191">
    <property type="component" value="Unassembled WGS sequence"/>
</dbReference>
<dbReference type="InterPro" id="IPR005835">
    <property type="entry name" value="NTP_transferase_dom"/>
</dbReference>
<dbReference type="CDD" id="cd03353">
    <property type="entry name" value="LbH_GlmU_C"/>
    <property type="match status" value="1"/>
</dbReference>
<feature type="binding site" evidence="20">
    <location>
        <position position="441"/>
    </location>
    <ligand>
        <name>acetyl-CoA</name>
        <dbReference type="ChEBI" id="CHEBI:57288"/>
    </ligand>
</feature>
<evidence type="ECO:0000256" key="8">
    <source>
        <dbReference type="ARBA" id="ARBA00022695"/>
    </source>
</evidence>
<evidence type="ECO:0000256" key="5">
    <source>
        <dbReference type="ARBA" id="ARBA00007947"/>
    </source>
</evidence>
<feature type="binding site" evidence="20">
    <location>
        <begin position="387"/>
        <end position="388"/>
    </location>
    <ligand>
        <name>acetyl-CoA</name>
        <dbReference type="ChEBI" id="CHEBI:57288"/>
    </ligand>
</feature>
<feature type="region of interest" description="N-acetyltransferase" evidence="20">
    <location>
        <begin position="253"/>
        <end position="458"/>
    </location>
</feature>
<feature type="binding site" evidence="20">
    <location>
        <begin position="102"/>
        <end position="104"/>
    </location>
    <ligand>
        <name>UDP-N-acetyl-alpha-D-glucosamine</name>
        <dbReference type="ChEBI" id="CHEBI:57705"/>
    </ligand>
</feature>
<evidence type="ECO:0000313" key="23">
    <source>
        <dbReference type="Proteomes" id="UP000004191"/>
    </source>
</evidence>
<feature type="binding site" evidence="20">
    <location>
        <position position="334"/>
    </location>
    <ligand>
        <name>UDP-N-acetyl-alpha-D-glucosamine</name>
        <dbReference type="ChEBI" id="CHEBI:57705"/>
    </ligand>
</feature>
<comment type="caution">
    <text evidence="20">Lacks conserved residue(s) required for the propagation of feature annotation.</text>
</comment>
<evidence type="ECO:0000256" key="6">
    <source>
        <dbReference type="ARBA" id="ARBA00022490"/>
    </source>
</evidence>
<dbReference type="NCBIfam" id="TIGR01173">
    <property type="entry name" value="glmU"/>
    <property type="match status" value="1"/>
</dbReference>
<proteinExistence type="inferred from homology"/>
<dbReference type="SUPFAM" id="SSF53448">
    <property type="entry name" value="Nucleotide-diphospho-sugar transferases"/>
    <property type="match status" value="1"/>
</dbReference>
<dbReference type="InterPro" id="IPR050065">
    <property type="entry name" value="GlmU-like"/>
</dbReference>
<keyword evidence="12 20" id="KW-0133">Cell shape</keyword>
<feature type="binding site" evidence="20">
    <location>
        <position position="141"/>
    </location>
    <ligand>
        <name>UDP-N-acetyl-alpha-D-glucosamine</name>
        <dbReference type="ChEBI" id="CHEBI:57705"/>
    </ligand>
</feature>
<feature type="binding site" evidence="20">
    <location>
        <position position="229"/>
    </location>
    <ligand>
        <name>Mg(2+)</name>
        <dbReference type="ChEBI" id="CHEBI:18420"/>
    </ligand>
</feature>
<evidence type="ECO:0000256" key="1">
    <source>
        <dbReference type="ARBA" id="ARBA00004496"/>
    </source>
</evidence>
<evidence type="ECO:0000313" key="22">
    <source>
        <dbReference type="EMBL" id="EHR34828.1"/>
    </source>
</evidence>
<feature type="region of interest" description="Pyrophosphorylase" evidence="20">
    <location>
        <begin position="1"/>
        <end position="231"/>
    </location>
</feature>
<keyword evidence="16 20" id="KW-0961">Cell wall biogenesis/degradation</keyword>
<comment type="pathway">
    <text evidence="2 20">Nucleotide-sugar biosynthesis; UDP-N-acetyl-alpha-D-glucosamine biosynthesis; N-acetyl-alpha-D-glucosamine 1-phosphate from alpha-D-glucosamine 6-phosphate (route II): step 2/2.</text>
</comment>
<feature type="binding site" evidence="20">
    <location>
        <position position="229"/>
    </location>
    <ligand>
        <name>UDP-N-acetyl-alpha-D-glucosamine</name>
        <dbReference type="ChEBI" id="CHEBI:57705"/>
    </ligand>
</feature>
<accession>H3NMK9</accession>
<dbReference type="Pfam" id="PF14602">
    <property type="entry name" value="Hexapep_2"/>
    <property type="match status" value="1"/>
</dbReference>
<dbReference type="SUPFAM" id="SSF51161">
    <property type="entry name" value="Trimeric LpxA-like enzymes"/>
    <property type="match status" value="1"/>
</dbReference>
<evidence type="ECO:0000256" key="17">
    <source>
        <dbReference type="ARBA" id="ARBA00048247"/>
    </source>
</evidence>
<feature type="binding site" evidence="20">
    <location>
        <position position="367"/>
    </location>
    <ligand>
        <name>UDP-N-acetyl-alpha-D-glucosamine</name>
        <dbReference type="ChEBI" id="CHEBI:57705"/>
    </ligand>
</feature>
<evidence type="ECO:0000256" key="12">
    <source>
        <dbReference type="ARBA" id="ARBA00022960"/>
    </source>
</evidence>
<protein>
    <recommendedName>
        <fullName evidence="20">Bifunctional protein GlmU</fullName>
    </recommendedName>
    <domain>
        <recommendedName>
            <fullName evidence="20">UDP-N-acetylglucosamine pyrophosphorylase</fullName>
            <ecNumber evidence="20">2.7.7.23</ecNumber>
        </recommendedName>
        <alternativeName>
            <fullName evidence="20">N-acetylglucosamine-1-phosphate uridyltransferase</fullName>
        </alternativeName>
    </domain>
    <domain>
        <recommendedName>
            <fullName evidence="20">Glucosamine-1-phosphate N-acetyltransferase</fullName>
            <ecNumber evidence="20">2.3.1.157</ecNumber>
        </recommendedName>
    </domain>
</protein>
<dbReference type="NCBIfam" id="NF010934">
    <property type="entry name" value="PRK14354.1"/>
    <property type="match status" value="1"/>
</dbReference>
<dbReference type="GO" id="GO:0003977">
    <property type="term" value="F:UDP-N-acetylglucosamine diphosphorylase activity"/>
    <property type="evidence" value="ECO:0007669"/>
    <property type="project" value="UniProtKB-UniRule"/>
</dbReference>
<keyword evidence="10 20" id="KW-0677">Repeat</keyword>
<evidence type="ECO:0000256" key="9">
    <source>
        <dbReference type="ARBA" id="ARBA00022723"/>
    </source>
</evidence>
<dbReference type="PANTHER" id="PTHR43584">
    <property type="entry name" value="NUCLEOTIDYL TRANSFERASE"/>
    <property type="match status" value="1"/>
</dbReference>
<keyword evidence="23" id="KW-1185">Reference proteome</keyword>
<dbReference type="STRING" id="883114.HMPREF9709_00570"/>
<dbReference type="EC" id="2.3.1.157" evidence="20"/>
<gene>
    <name evidence="20" type="primary">glmU</name>
    <name evidence="22" type="ORF">HMPREF9709_00570</name>
</gene>
<dbReference type="GO" id="GO:0000287">
    <property type="term" value="F:magnesium ion binding"/>
    <property type="evidence" value="ECO:0007669"/>
    <property type="project" value="UniProtKB-UniRule"/>
</dbReference>
<feature type="region of interest" description="Linker" evidence="20">
    <location>
        <begin position="232"/>
        <end position="252"/>
    </location>
</feature>
<evidence type="ECO:0000256" key="16">
    <source>
        <dbReference type="ARBA" id="ARBA00023316"/>
    </source>
</evidence>
<comment type="caution">
    <text evidence="22">The sequence shown here is derived from an EMBL/GenBank/DDBJ whole genome shotgun (WGS) entry which is preliminary data.</text>
</comment>
<keyword evidence="8 20" id="KW-0548">Nucleotidyltransferase</keyword>
<dbReference type="GO" id="GO:0009252">
    <property type="term" value="P:peptidoglycan biosynthetic process"/>
    <property type="evidence" value="ECO:0007669"/>
    <property type="project" value="UniProtKB-UniRule"/>
</dbReference>
<feature type="binding site" evidence="20">
    <location>
        <position position="378"/>
    </location>
    <ligand>
        <name>UDP-N-acetyl-alpha-D-glucosamine</name>
        <dbReference type="ChEBI" id="CHEBI:57705"/>
    </ligand>
</feature>
<feature type="binding site" evidence="20">
    <location>
        <position position="104"/>
    </location>
    <ligand>
        <name>Mg(2+)</name>
        <dbReference type="ChEBI" id="CHEBI:18420"/>
    </ligand>
</feature>
<feature type="binding site" evidence="20">
    <location>
        <begin position="80"/>
        <end position="81"/>
    </location>
    <ligand>
        <name>UDP-N-acetyl-alpha-D-glucosamine</name>
        <dbReference type="ChEBI" id="CHEBI:57705"/>
    </ligand>
</feature>
<keyword evidence="6 20" id="KW-0963">Cytoplasm</keyword>
<organism evidence="22 23">
    <name type="scientific">Helcococcus kunzii ATCC 51366</name>
    <dbReference type="NCBI Taxonomy" id="883114"/>
    <lineage>
        <taxon>Bacteria</taxon>
        <taxon>Bacillati</taxon>
        <taxon>Bacillota</taxon>
        <taxon>Tissierellia</taxon>
        <taxon>Tissierellales</taxon>
        <taxon>Peptoniphilaceae</taxon>
        <taxon>Helcococcus</taxon>
    </lineage>
</organism>
<comment type="subunit">
    <text evidence="20">Homotrimer.</text>
</comment>
<dbReference type="GO" id="GO:0006048">
    <property type="term" value="P:UDP-N-acetylglucosamine biosynthetic process"/>
    <property type="evidence" value="ECO:0007669"/>
    <property type="project" value="UniProtKB-UniPathway"/>
</dbReference>